<evidence type="ECO:0000259" key="6">
    <source>
        <dbReference type="PROSITE" id="PS50850"/>
    </source>
</evidence>
<feature type="transmembrane region" description="Helical" evidence="5">
    <location>
        <begin position="223"/>
        <end position="248"/>
    </location>
</feature>
<dbReference type="InterPro" id="IPR052952">
    <property type="entry name" value="MFS-Transporter"/>
</dbReference>
<evidence type="ECO:0000256" key="1">
    <source>
        <dbReference type="ARBA" id="ARBA00004651"/>
    </source>
</evidence>
<proteinExistence type="predicted"/>
<feature type="transmembrane region" description="Helical" evidence="5">
    <location>
        <begin position="112"/>
        <end position="135"/>
    </location>
</feature>
<feature type="transmembrane region" description="Helical" evidence="5">
    <location>
        <begin position="254"/>
        <end position="273"/>
    </location>
</feature>
<dbReference type="AlphaFoldDB" id="A0A1I0SEG2"/>
<feature type="transmembrane region" description="Helical" evidence="5">
    <location>
        <begin position="376"/>
        <end position="396"/>
    </location>
</feature>
<dbReference type="Proteomes" id="UP000182054">
    <property type="component" value="Unassembled WGS sequence"/>
</dbReference>
<dbReference type="GO" id="GO:0005886">
    <property type="term" value="C:plasma membrane"/>
    <property type="evidence" value="ECO:0007669"/>
    <property type="project" value="UniProtKB-SubCell"/>
</dbReference>
<dbReference type="PROSITE" id="PS50850">
    <property type="entry name" value="MFS"/>
    <property type="match status" value="1"/>
</dbReference>
<evidence type="ECO:0000256" key="4">
    <source>
        <dbReference type="ARBA" id="ARBA00023136"/>
    </source>
</evidence>
<feature type="domain" description="Major facilitator superfamily (MFS) profile" evidence="6">
    <location>
        <begin position="19"/>
        <end position="400"/>
    </location>
</feature>
<sequence length="400" mass="40855">MLRHHTSMRSTYTASTAGRWCMLVVGMLATASTALLLNGAAFLIPALQDQRGLSLAGAGVVVAMPTTGIVLTLFAWGAVVDRIGERRALMAGSALTAASAFGAAFSADVVPFALFLLLGGMCAASVNSATGRVVVGWFPPHRRGLAMGIRQMSLPLGVAMSALTIPALARDHGVSAAMLLPAIAAAVSALACVVAVYDPPRPSRAAASSAALLRNPYRGRTDLWRIHAASVALVVPQYVVWTFALVWLIDRRDWSAAAAGVVITVAQICGAVGRMIAGAVSDRVGSRLGPMRAVSVLVVLTMAALAVTDALNTGVAVVVAVVASVATVSPNGLAFTAVAERAGPFWSGRALGAQNTAQFVAASAVPPTFGAVITHSSYAVAFGVSAAIALLAVPIVPRER</sequence>
<keyword evidence="3 5" id="KW-1133">Transmembrane helix</keyword>
<dbReference type="InterPro" id="IPR020846">
    <property type="entry name" value="MFS_dom"/>
</dbReference>
<dbReference type="Pfam" id="PF07690">
    <property type="entry name" value="MFS_1"/>
    <property type="match status" value="1"/>
</dbReference>
<dbReference type="PANTHER" id="PTHR23527:SF1">
    <property type="entry name" value="BLL3282 PROTEIN"/>
    <property type="match status" value="1"/>
</dbReference>
<reference evidence="7 8" key="1">
    <citation type="submission" date="2016-10" db="EMBL/GenBank/DDBJ databases">
        <authorList>
            <person name="de Groot N.N."/>
        </authorList>
    </citation>
    <scope>NUCLEOTIDE SEQUENCE [LARGE SCALE GENOMIC DNA]</scope>
    <source>
        <strain evidence="7 8">DSM 44908</strain>
    </source>
</reference>
<feature type="transmembrane region" description="Helical" evidence="5">
    <location>
        <begin position="20"/>
        <end position="47"/>
    </location>
</feature>
<dbReference type="SUPFAM" id="SSF103473">
    <property type="entry name" value="MFS general substrate transporter"/>
    <property type="match status" value="1"/>
</dbReference>
<organism evidence="7 8">
    <name type="scientific">Rhodococcoides kroppenstedtii</name>
    <dbReference type="NCBI Taxonomy" id="293050"/>
    <lineage>
        <taxon>Bacteria</taxon>
        <taxon>Bacillati</taxon>
        <taxon>Actinomycetota</taxon>
        <taxon>Actinomycetes</taxon>
        <taxon>Mycobacteriales</taxon>
        <taxon>Nocardiaceae</taxon>
        <taxon>Rhodococcoides</taxon>
    </lineage>
</organism>
<evidence type="ECO:0000256" key="5">
    <source>
        <dbReference type="SAM" id="Phobius"/>
    </source>
</evidence>
<dbReference type="RefSeq" id="WP_244516359.1">
    <property type="nucleotide sequence ID" value="NZ_FOJN01000001.1"/>
</dbReference>
<protein>
    <submittedName>
        <fullName evidence="7">Sugar phosphate permease</fullName>
    </submittedName>
</protein>
<gene>
    <name evidence="7" type="ORF">SAMN05444374_10123</name>
</gene>
<dbReference type="EMBL" id="FOJN01000001">
    <property type="protein sequence ID" value="SFA37885.1"/>
    <property type="molecule type" value="Genomic_DNA"/>
</dbReference>
<accession>A0A1I0SEG2</accession>
<keyword evidence="4 5" id="KW-0472">Membrane</keyword>
<dbReference type="GO" id="GO:0022857">
    <property type="term" value="F:transmembrane transporter activity"/>
    <property type="evidence" value="ECO:0007669"/>
    <property type="project" value="InterPro"/>
</dbReference>
<comment type="subcellular location">
    <subcellularLocation>
        <location evidence="1">Cell membrane</location>
        <topology evidence="1">Multi-pass membrane protein</topology>
    </subcellularLocation>
</comment>
<dbReference type="InterPro" id="IPR011701">
    <property type="entry name" value="MFS"/>
</dbReference>
<evidence type="ECO:0000313" key="7">
    <source>
        <dbReference type="EMBL" id="SFA37885.1"/>
    </source>
</evidence>
<name>A0A1I0SEG2_9NOCA</name>
<dbReference type="Gene3D" id="1.20.1250.20">
    <property type="entry name" value="MFS general substrate transporter like domains"/>
    <property type="match status" value="2"/>
</dbReference>
<evidence type="ECO:0000256" key="3">
    <source>
        <dbReference type="ARBA" id="ARBA00022989"/>
    </source>
</evidence>
<feature type="transmembrane region" description="Helical" evidence="5">
    <location>
        <begin position="294"/>
        <end position="323"/>
    </location>
</feature>
<keyword evidence="2 5" id="KW-0812">Transmembrane</keyword>
<feature type="transmembrane region" description="Helical" evidence="5">
    <location>
        <begin position="147"/>
        <end position="169"/>
    </location>
</feature>
<dbReference type="GeneID" id="85484096"/>
<dbReference type="PANTHER" id="PTHR23527">
    <property type="entry name" value="BLL3282 PROTEIN"/>
    <property type="match status" value="1"/>
</dbReference>
<feature type="transmembrane region" description="Helical" evidence="5">
    <location>
        <begin position="175"/>
        <end position="197"/>
    </location>
</feature>
<dbReference type="InterPro" id="IPR036259">
    <property type="entry name" value="MFS_trans_sf"/>
</dbReference>
<feature type="transmembrane region" description="Helical" evidence="5">
    <location>
        <begin position="53"/>
        <end position="76"/>
    </location>
</feature>
<evidence type="ECO:0000256" key="2">
    <source>
        <dbReference type="ARBA" id="ARBA00022692"/>
    </source>
</evidence>
<evidence type="ECO:0000313" key="8">
    <source>
        <dbReference type="Proteomes" id="UP000182054"/>
    </source>
</evidence>